<evidence type="ECO:0000313" key="2">
    <source>
        <dbReference type="Proteomes" id="UP000017944"/>
    </source>
</evidence>
<sequence>MAILNGTDDYGLLSHEEPATSLTAVTSGLQHQTA</sequence>
<protein>
    <submittedName>
        <fullName evidence="1">Uncharacterized protein</fullName>
    </submittedName>
</protein>
<geneLocation type="plasmid" evidence="1">
    <name>unnamed</name>
</geneLocation>
<dbReference type="EMBL" id="AXUT01000778">
    <property type="protein sequence ID" value="ESU75879.1"/>
    <property type="molecule type" value="Genomic_DNA"/>
</dbReference>
<gene>
    <name evidence="1" type="ORF">WRSd3_p00031</name>
</gene>
<dbReference type="AlphaFoldDB" id="A0A090N9C9"/>
<comment type="caution">
    <text evidence="1">The sequence shown here is derived from an EMBL/GenBank/DDBJ whole genome shotgun (WGS) entry which is preliminary data.</text>
</comment>
<name>A0A090N9C9_SHIDY</name>
<evidence type="ECO:0000313" key="1">
    <source>
        <dbReference type="EMBL" id="ESU75879.1"/>
    </source>
</evidence>
<organism evidence="1 2">
    <name type="scientific">Shigella dysenteriae WRSd3</name>
    <dbReference type="NCBI Taxonomy" id="1401327"/>
    <lineage>
        <taxon>Bacteria</taxon>
        <taxon>Pseudomonadati</taxon>
        <taxon>Pseudomonadota</taxon>
        <taxon>Gammaproteobacteria</taxon>
        <taxon>Enterobacterales</taxon>
        <taxon>Enterobacteriaceae</taxon>
        <taxon>Shigella</taxon>
    </lineage>
</organism>
<keyword evidence="1" id="KW-0614">Plasmid</keyword>
<reference evidence="1 2" key="1">
    <citation type="submission" date="2013-10" db="EMBL/GenBank/DDBJ databases">
        <title>Draft genomes and the virulence plasmids of Sd1617 vaccine constructs: WRSd3 and WRSd5.</title>
        <authorList>
            <person name="Aksomboon Vongsawan A."/>
            <person name="Venkatesan M.M."/>
            <person name="Vaisvil B."/>
            <person name="Emel G."/>
            <person name="Kepatral V."/>
            <person name="Sethabutr O."/>
            <person name="Serichantalergs O."/>
            <person name="Mason C."/>
        </authorList>
    </citation>
    <scope>NUCLEOTIDE SEQUENCE [LARGE SCALE GENOMIC DNA]</scope>
    <source>
        <strain evidence="1 2">WRSd3</strain>
        <plasmid evidence="1">unnamed</plasmid>
    </source>
</reference>
<proteinExistence type="predicted"/>
<accession>A0A090N9C9</accession>
<dbReference type="Proteomes" id="UP000017944">
    <property type="component" value="Unassembled WGS sequence"/>
</dbReference>